<dbReference type="HOGENOM" id="CLU_1952096_0_0_1"/>
<dbReference type="Gramene" id="OBART05G08540.1">
    <property type="protein sequence ID" value="OBART05G08540.1"/>
    <property type="gene ID" value="OBART05G08540"/>
</dbReference>
<dbReference type="EnsemblPlants" id="OBART05G08540.1">
    <property type="protein sequence ID" value="OBART05G08540.1"/>
    <property type="gene ID" value="OBART05G08540"/>
</dbReference>
<dbReference type="AlphaFoldDB" id="A0A0D3G4Y5"/>
<dbReference type="Proteomes" id="UP000026960">
    <property type="component" value="Chromosome 5"/>
</dbReference>
<keyword evidence="2" id="KW-1185">Reference proteome</keyword>
<reference evidence="1" key="2">
    <citation type="submission" date="2015-03" db="UniProtKB">
        <authorList>
            <consortium name="EnsemblPlants"/>
        </authorList>
    </citation>
    <scope>IDENTIFICATION</scope>
</reference>
<evidence type="ECO:0000313" key="1">
    <source>
        <dbReference type="EnsemblPlants" id="OBART05G08540.1"/>
    </source>
</evidence>
<organism evidence="1">
    <name type="scientific">Oryza barthii</name>
    <dbReference type="NCBI Taxonomy" id="65489"/>
    <lineage>
        <taxon>Eukaryota</taxon>
        <taxon>Viridiplantae</taxon>
        <taxon>Streptophyta</taxon>
        <taxon>Embryophyta</taxon>
        <taxon>Tracheophyta</taxon>
        <taxon>Spermatophyta</taxon>
        <taxon>Magnoliopsida</taxon>
        <taxon>Liliopsida</taxon>
        <taxon>Poales</taxon>
        <taxon>Poaceae</taxon>
        <taxon>BOP clade</taxon>
        <taxon>Oryzoideae</taxon>
        <taxon>Oryzeae</taxon>
        <taxon>Oryzinae</taxon>
        <taxon>Oryza</taxon>
    </lineage>
</organism>
<protein>
    <submittedName>
        <fullName evidence="1">Uncharacterized protein</fullName>
    </submittedName>
</protein>
<proteinExistence type="predicted"/>
<sequence>MVILAAAILPTTRLPMFLLDFLIDSGYQGYSSEEQQPPYYYLAIAQFMFIFLLEEQMDFVVVKVEKRDIMALQEFIDHGKWTGGNLLGMVAPLAIGLEEDNKQMHQRELKYEELCGRNELAGEESCSHI</sequence>
<accession>A0A0D3G4Y5</accession>
<evidence type="ECO:0000313" key="2">
    <source>
        <dbReference type="Proteomes" id="UP000026960"/>
    </source>
</evidence>
<reference evidence="1" key="1">
    <citation type="journal article" date="2009" name="Rice">
        <title>De Novo Next Generation Sequencing of Plant Genomes.</title>
        <authorList>
            <person name="Rounsley S."/>
            <person name="Marri P.R."/>
            <person name="Yu Y."/>
            <person name="He R."/>
            <person name="Sisneros N."/>
            <person name="Goicoechea J.L."/>
            <person name="Lee S.J."/>
            <person name="Angelova A."/>
            <person name="Kudrna D."/>
            <person name="Luo M."/>
            <person name="Affourtit J."/>
            <person name="Desany B."/>
            <person name="Knight J."/>
            <person name="Niazi F."/>
            <person name="Egholm M."/>
            <person name="Wing R.A."/>
        </authorList>
    </citation>
    <scope>NUCLEOTIDE SEQUENCE [LARGE SCALE GENOMIC DNA]</scope>
    <source>
        <strain evidence="1">cv. IRGC 105608</strain>
    </source>
</reference>
<dbReference type="PaxDb" id="65489-OBART05G08540.1"/>
<name>A0A0D3G4Y5_9ORYZ</name>